<dbReference type="InterPro" id="IPR011053">
    <property type="entry name" value="Single_hybrid_motif"/>
</dbReference>
<keyword evidence="7 8" id="KW-0092">Biotin</keyword>
<evidence type="ECO:0000259" key="9">
    <source>
        <dbReference type="PROSITE" id="PS50968"/>
    </source>
</evidence>
<evidence type="ECO:0000256" key="7">
    <source>
        <dbReference type="ARBA" id="ARBA00023267"/>
    </source>
</evidence>
<evidence type="ECO:0000256" key="1">
    <source>
        <dbReference type="ARBA" id="ARBA00005194"/>
    </source>
</evidence>
<evidence type="ECO:0000256" key="6">
    <source>
        <dbReference type="ARBA" id="ARBA00023160"/>
    </source>
</evidence>
<dbReference type="InterPro" id="IPR001249">
    <property type="entry name" value="AcCoA_biotinCC"/>
</dbReference>
<accession>A0ABV8FZL5</accession>
<dbReference type="PRINTS" id="PR01071">
    <property type="entry name" value="ACOABIOTINCC"/>
</dbReference>
<keyword evidence="4 8" id="KW-0276">Fatty acid metabolism</keyword>
<dbReference type="EMBL" id="JBHSBI010000003">
    <property type="protein sequence ID" value="MFC4007205.1"/>
    <property type="molecule type" value="Genomic_DNA"/>
</dbReference>
<dbReference type="CDD" id="cd06850">
    <property type="entry name" value="biotinyl_domain"/>
    <property type="match status" value="1"/>
</dbReference>
<reference evidence="11" key="1">
    <citation type="journal article" date="2019" name="Int. J. Syst. Evol. Microbiol.">
        <title>The Global Catalogue of Microorganisms (GCM) 10K type strain sequencing project: providing services to taxonomists for standard genome sequencing and annotation.</title>
        <authorList>
            <consortium name="The Broad Institute Genomics Platform"/>
            <consortium name="The Broad Institute Genome Sequencing Center for Infectious Disease"/>
            <person name="Wu L."/>
            <person name="Ma J."/>
        </authorList>
    </citation>
    <scope>NUCLEOTIDE SEQUENCE [LARGE SCALE GENOMIC DNA]</scope>
    <source>
        <strain evidence="11">TBRC 1276</strain>
    </source>
</reference>
<evidence type="ECO:0000313" key="11">
    <source>
        <dbReference type="Proteomes" id="UP001595851"/>
    </source>
</evidence>
<dbReference type="PANTHER" id="PTHR45266:SF3">
    <property type="entry name" value="OXALOACETATE DECARBOXYLASE ALPHA CHAIN"/>
    <property type="match status" value="1"/>
</dbReference>
<comment type="caution">
    <text evidence="10">The sequence shown here is derived from an EMBL/GenBank/DDBJ whole genome shotgun (WGS) entry which is preliminary data.</text>
</comment>
<protein>
    <recommendedName>
        <fullName evidence="2 8">Biotin carboxyl carrier protein of acetyl-CoA carboxylase</fullName>
    </recommendedName>
</protein>
<dbReference type="PROSITE" id="PS50968">
    <property type="entry name" value="BIOTINYL_LIPOYL"/>
    <property type="match status" value="1"/>
</dbReference>
<dbReference type="InterPro" id="IPR001882">
    <property type="entry name" value="Biotin_BS"/>
</dbReference>
<comment type="function">
    <text evidence="8">This protein is a component of the acetyl coenzyme A carboxylase complex; first, biotin carboxylase catalyzes the carboxylation of the carrier protein and then the transcarboxylase transfers the carboxyl group to form malonyl-CoA.</text>
</comment>
<feature type="domain" description="Lipoyl-binding" evidence="9">
    <location>
        <begin position="98"/>
        <end position="184"/>
    </location>
</feature>
<dbReference type="InterPro" id="IPR000089">
    <property type="entry name" value="Biotin_lipoyl"/>
</dbReference>
<dbReference type="PANTHER" id="PTHR45266">
    <property type="entry name" value="OXALOACETATE DECARBOXYLASE ALPHA CHAIN"/>
    <property type="match status" value="1"/>
</dbReference>
<keyword evidence="3 8" id="KW-0444">Lipid biosynthesis</keyword>
<keyword evidence="11" id="KW-1185">Reference proteome</keyword>
<proteinExistence type="predicted"/>
<keyword evidence="5 8" id="KW-0443">Lipid metabolism</keyword>
<evidence type="ECO:0000256" key="3">
    <source>
        <dbReference type="ARBA" id="ARBA00022516"/>
    </source>
</evidence>
<dbReference type="PROSITE" id="PS00188">
    <property type="entry name" value="BIOTIN"/>
    <property type="match status" value="1"/>
</dbReference>
<name>A0ABV8FZL5_9ACTN</name>
<evidence type="ECO:0000313" key="10">
    <source>
        <dbReference type="EMBL" id="MFC4007205.1"/>
    </source>
</evidence>
<evidence type="ECO:0000256" key="5">
    <source>
        <dbReference type="ARBA" id="ARBA00023098"/>
    </source>
</evidence>
<keyword evidence="6 8" id="KW-0275">Fatty acid biosynthesis</keyword>
<dbReference type="Gene3D" id="2.40.50.100">
    <property type="match status" value="1"/>
</dbReference>
<gene>
    <name evidence="10" type="ORF">ACFOY2_08235</name>
</gene>
<sequence>MADHGDLIETVYRQTVDFVEAIGGPVRRLKVTVGEVSLEVEWPGAEPPAIPVAAPGNGLVNGIAGFELGALALNGMGADGSAAMAAATVASQGAQAAVAVQGPPAVTESLIHSPMVGTFYRCPEPGAEPFVKEGDLVAPGQQVAILEAMKMMNPIQALTAGRITRILVEEADSVEYGQALFALEES</sequence>
<dbReference type="Pfam" id="PF00364">
    <property type="entry name" value="Biotin_lipoyl"/>
    <property type="match status" value="1"/>
</dbReference>
<comment type="pathway">
    <text evidence="1 8">Lipid metabolism; fatty acid biosynthesis.</text>
</comment>
<dbReference type="InterPro" id="IPR050709">
    <property type="entry name" value="Biotin_Carboxyl_Carrier/Decarb"/>
</dbReference>
<dbReference type="SUPFAM" id="SSF51230">
    <property type="entry name" value="Single hybrid motif"/>
    <property type="match status" value="1"/>
</dbReference>
<organism evidence="10 11">
    <name type="scientific">Nonomuraea purpurea</name>
    <dbReference type="NCBI Taxonomy" id="1849276"/>
    <lineage>
        <taxon>Bacteria</taxon>
        <taxon>Bacillati</taxon>
        <taxon>Actinomycetota</taxon>
        <taxon>Actinomycetes</taxon>
        <taxon>Streptosporangiales</taxon>
        <taxon>Streptosporangiaceae</taxon>
        <taxon>Nonomuraea</taxon>
    </lineage>
</organism>
<evidence type="ECO:0000256" key="4">
    <source>
        <dbReference type="ARBA" id="ARBA00022832"/>
    </source>
</evidence>
<dbReference type="Proteomes" id="UP001595851">
    <property type="component" value="Unassembled WGS sequence"/>
</dbReference>
<evidence type="ECO:0000256" key="8">
    <source>
        <dbReference type="RuleBase" id="RU364072"/>
    </source>
</evidence>
<evidence type="ECO:0000256" key="2">
    <source>
        <dbReference type="ARBA" id="ARBA00017562"/>
    </source>
</evidence>
<dbReference type="RefSeq" id="WP_379527327.1">
    <property type="nucleotide sequence ID" value="NZ_JBHSBI010000003.1"/>
</dbReference>